<evidence type="ECO:0000256" key="1">
    <source>
        <dbReference type="SAM" id="MobiDB-lite"/>
    </source>
</evidence>
<accession>A0A2P2K4K1</accession>
<proteinExistence type="predicted"/>
<protein>
    <submittedName>
        <fullName evidence="2">Uncharacterized protein LOC105633159</fullName>
    </submittedName>
</protein>
<name>A0A2P2K4K1_RHIMU</name>
<sequence length="225" mass="25013">MYNPAYGAAGGGGSVGRGVTAPQPTPSQPPQINLNPFLVHGNFASYIAAGGGQPSPSQPQYFAPLGPDILQYGWNQGFTSQQQIPNYCNFFPQQRPDLPIRNANFPNQNPNLKQTPKVQSQIPNSVKKNPMLDKIDSEVEKAWRDLVAARESVSVWKVSQAVVKAMQVDSWSSLGFLIEEVPSLHQLIVIEGKVTLVWKRPIFYVSFFLYREGNNLHIEKFNLMS</sequence>
<evidence type="ECO:0000313" key="2">
    <source>
        <dbReference type="EMBL" id="MBX00661.1"/>
    </source>
</evidence>
<organism evidence="2">
    <name type="scientific">Rhizophora mucronata</name>
    <name type="common">Asiatic mangrove</name>
    <dbReference type="NCBI Taxonomy" id="61149"/>
    <lineage>
        <taxon>Eukaryota</taxon>
        <taxon>Viridiplantae</taxon>
        <taxon>Streptophyta</taxon>
        <taxon>Embryophyta</taxon>
        <taxon>Tracheophyta</taxon>
        <taxon>Spermatophyta</taxon>
        <taxon>Magnoliopsida</taxon>
        <taxon>eudicotyledons</taxon>
        <taxon>Gunneridae</taxon>
        <taxon>Pentapetalae</taxon>
        <taxon>rosids</taxon>
        <taxon>fabids</taxon>
        <taxon>Malpighiales</taxon>
        <taxon>Rhizophoraceae</taxon>
        <taxon>Rhizophora</taxon>
    </lineage>
</organism>
<reference evidence="2" key="1">
    <citation type="submission" date="2018-02" db="EMBL/GenBank/DDBJ databases">
        <title>Rhizophora mucronata_Transcriptome.</title>
        <authorList>
            <person name="Meera S.P."/>
            <person name="Sreeshan A."/>
            <person name="Augustine A."/>
        </authorList>
    </citation>
    <scope>NUCLEOTIDE SEQUENCE</scope>
    <source>
        <tissue evidence="2">Leaf</tissue>
    </source>
</reference>
<dbReference type="AlphaFoldDB" id="A0A2P2K4K1"/>
<dbReference type="EMBL" id="GGEC01020177">
    <property type="protein sequence ID" value="MBX00661.1"/>
    <property type="molecule type" value="Transcribed_RNA"/>
</dbReference>
<feature type="region of interest" description="Disordered" evidence="1">
    <location>
        <begin position="1"/>
        <end position="32"/>
    </location>
</feature>